<dbReference type="STRING" id="1121432.SAMN02745219_02268"/>
<evidence type="ECO:0000313" key="3">
    <source>
        <dbReference type="Proteomes" id="UP000184529"/>
    </source>
</evidence>
<name>A0A1M6ICB5_9FIRM</name>
<dbReference type="InterPro" id="IPR007563">
    <property type="entry name" value="DUF554"/>
</dbReference>
<accession>A0A1M6ICB5</accession>
<proteinExistence type="predicted"/>
<feature type="transmembrane region" description="Helical" evidence="1">
    <location>
        <begin position="174"/>
        <end position="198"/>
    </location>
</feature>
<dbReference type="PANTHER" id="PTHR36111:SF2">
    <property type="entry name" value="INNER MEMBRANE PROTEIN"/>
    <property type="match status" value="1"/>
</dbReference>
<keyword evidence="1" id="KW-0812">Transmembrane</keyword>
<dbReference type="RefSeq" id="WP_072869701.1">
    <property type="nucleotide sequence ID" value="NZ_FQZM01000028.1"/>
</dbReference>
<feature type="transmembrane region" description="Helical" evidence="1">
    <location>
        <begin position="210"/>
        <end position="228"/>
    </location>
</feature>
<dbReference type="Pfam" id="PF04474">
    <property type="entry name" value="DUF554"/>
    <property type="match status" value="1"/>
</dbReference>
<keyword evidence="1" id="KW-1133">Transmembrane helix</keyword>
<reference evidence="3" key="1">
    <citation type="submission" date="2016-11" db="EMBL/GenBank/DDBJ databases">
        <authorList>
            <person name="Varghese N."/>
            <person name="Submissions S."/>
        </authorList>
    </citation>
    <scope>NUCLEOTIDE SEQUENCE [LARGE SCALE GENOMIC DNA]</scope>
    <source>
        <strain evidence="3">DSM 16057</strain>
    </source>
</reference>
<sequence length="231" mass="23419">MVGTLINAAAICAGALLGTLLKKGIPQRVGDTVIQGLGLAVILIGAQMALQTKNPLIVIGSLALGGVVGAGLDIEGRLESLGKRIEARFGRPGESGMAYAFVTASLIFCVGAMAVMGAIEDGLTGNPRTLIAKAMLDGIAAAIFASTMGIGVLFSAIPVFLYQGAITLAARVAGAGLSPWVVAELTATGGLLIVAIGFNMIKSARIKVGNLLPAIFIAAIITAVIEMTRQY</sequence>
<organism evidence="2 3">
    <name type="scientific">Desulfofundulus thermosubterraneus DSM 16057</name>
    <dbReference type="NCBI Taxonomy" id="1121432"/>
    <lineage>
        <taxon>Bacteria</taxon>
        <taxon>Bacillati</taxon>
        <taxon>Bacillota</taxon>
        <taxon>Clostridia</taxon>
        <taxon>Eubacteriales</taxon>
        <taxon>Peptococcaceae</taxon>
        <taxon>Desulfofundulus</taxon>
    </lineage>
</organism>
<keyword evidence="1" id="KW-0472">Membrane</keyword>
<dbReference type="EMBL" id="FQZM01000028">
    <property type="protein sequence ID" value="SHJ32047.1"/>
    <property type="molecule type" value="Genomic_DNA"/>
</dbReference>
<evidence type="ECO:0008006" key="4">
    <source>
        <dbReference type="Google" id="ProtNLM"/>
    </source>
</evidence>
<keyword evidence="3" id="KW-1185">Reference proteome</keyword>
<protein>
    <recommendedName>
        <fullName evidence="4">Membrane protein YdfK</fullName>
    </recommendedName>
</protein>
<feature type="transmembrane region" description="Helical" evidence="1">
    <location>
        <begin position="6"/>
        <end position="21"/>
    </location>
</feature>
<evidence type="ECO:0000313" key="2">
    <source>
        <dbReference type="EMBL" id="SHJ32047.1"/>
    </source>
</evidence>
<feature type="transmembrane region" description="Helical" evidence="1">
    <location>
        <begin position="33"/>
        <end position="50"/>
    </location>
</feature>
<feature type="transmembrane region" description="Helical" evidence="1">
    <location>
        <begin position="97"/>
        <end position="119"/>
    </location>
</feature>
<dbReference type="Proteomes" id="UP000184529">
    <property type="component" value="Unassembled WGS sequence"/>
</dbReference>
<gene>
    <name evidence="2" type="ORF">SAMN02745219_02268</name>
</gene>
<feature type="transmembrane region" description="Helical" evidence="1">
    <location>
        <begin position="139"/>
        <end position="162"/>
    </location>
</feature>
<dbReference type="PANTHER" id="PTHR36111">
    <property type="entry name" value="INNER MEMBRANE PROTEIN-RELATED"/>
    <property type="match status" value="1"/>
</dbReference>
<evidence type="ECO:0000256" key="1">
    <source>
        <dbReference type="SAM" id="Phobius"/>
    </source>
</evidence>
<dbReference type="OrthoDB" id="9797976at2"/>
<dbReference type="AlphaFoldDB" id="A0A1M6ICB5"/>